<organism evidence="8">
    <name type="scientific">Caldilineaceae bacterium SB0664_bin_27</name>
    <dbReference type="NCBI Taxonomy" id="2605260"/>
    <lineage>
        <taxon>Bacteria</taxon>
        <taxon>Bacillati</taxon>
        <taxon>Chloroflexota</taxon>
        <taxon>Caldilineae</taxon>
        <taxon>Caldilineales</taxon>
        <taxon>Caldilineaceae</taxon>
    </lineage>
</organism>
<dbReference type="InterPro" id="IPR050515">
    <property type="entry name" value="Beta-lactam/transpept"/>
</dbReference>
<dbReference type="InterPro" id="IPR005311">
    <property type="entry name" value="PBP_dimer"/>
</dbReference>
<comment type="subcellular location">
    <subcellularLocation>
        <location evidence="1">Membrane</location>
    </subcellularLocation>
</comment>
<feature type="transmembrane region" description="Helical" evidence="5">
    <location>
        <begin position="89"/>
        <end position="111"/>
    </location>
</feature>
<dbReference type="InterPro" id="IPR012338">
    <property type="entry name" value="Beta-lactam/transpept-like"/>
</dbReference>
<evidence type="ECO:0000256" key="4">
    <source>
        <dbReference type="SAM" id="MobiDB-lite"/>
    </source>
</evidence>
<dbReference type="GO" id="GO:0005886">
    <property type="term" value="C:plasma membrane"/>
    <property type="evidence" value="ECO:0007669"/>
    <property type="project" value="TreeGrafter"/>
</dbReference>
<dbReference type="AlphaFoldDB" id="A0A6B0YXC5"/>
<dbReference type="Gene3D" id="3.90.1310.10">
    <property type="entry name" value="Penicillin-binding protein 2a (Domain 2)"/>
    <property type="match status" value="1"/>
</dbReference>
<dbReference type="Gene3D" id="3.30.450.330">
    <property type="match status" value="1"/>
</dbReference>
<dbReference type="SUPFAM" id="SSF56519">
    <property type="entry name" value="Penicillin binding protein dimerisation domain"/>
    <property type="match status" value="1"/>
</dbReference>
<feature type="domain" description="Penicillin-binding protein dimerisation" evidence="7">
    <location>
        <begin position="141"/>
        <end position="261"/>
    </location>
</feature>
<evidence type="ECO:0000256" key="5">
    <source>
        <dbReference type="SAM" id="Phobius"/>
    </source>
</evidence>
<dbReference type="Pfam" id="PF00905">
    <property type="entry name" value="Transpeptidase"/>
    <property type="match status" value="1"/>
</dbReference>
<keyword evidence="5" id="KW-1133">Transmembrane helix</keyword>
<comment type="similarity">
    <text evidence="2">Belongs to the transpeptidase family.</text>
</comment>
<feature type="region of interest" description="Disordered" evidence="4">
    <location>
        <begin position="31"/>
        <end position="61"/>
    </location>
</feature>
<evidence type="ECO:0000313" key="8">
    <source>
        <dbReference type="EMBL" id="MXY94825.1"/>
    </source>
</evidence>
<dbReference type="InterPro" id="IPR001460">
    <property type="entry name" value="PCN-bd_Tpept"/>
</dbReference>
<dbReference type="Gene3D" id="3.40.710.10">
    <property type="entry name" value="DD-peptidase/beta-lactamase superfamily"/>
    <property type="match status" value="1"/>
</dbReference>
<feature type="domain" description="Penicillin-binding protein transpeptidase" evidence="6">
    <location>
        <begin position="338"/>
        <end position="644"/>
    </location>
</feature>
<dbReference type="GO" id="GO:0071555">
    <property type="term" value="P:cell wall organization"/>
    <property type="evidence" value="ECO:0007669"/>
    <property type="project" value="TreeGrafter"/>
</dbReference>
<name>A0A6B0YXC5_9CHLR</name>
<evidence type="ECO:0000256" key="1">
    <source>
        <dbReference type="ARBA" id="ARBA00004370"/>
    </source>
</evidence>
<dbReference type="GO" id="GO:0008658">
    <property type="term" value="F:penicillin binding"/>
    <property type="evidence" value="ECO:0007669"/>
    <property type="project" value="InterPro"/>
</dbReference>
<dbReference type="PANTHER" id="PTHR30627:SF1">
    <property type="entry name" value="PEPTIDOGLYCAN D,D-TRANSPEPTIDASE FTSI"/>
    <property type="match status" value="1"/>
</dbReference>
<sequence length="698" mass="76062">MWGRRRRVFVVRVATSVVLEISRMRARNRAVRPPRGHGFGPLFDPRQRPEEGADGGLESGALNQAAPNRASLEHEHAQHPPASDDVTRMWRIGFIGVLLTGPLLLLVLRLLDMQVMGWQQYEPPQVVTTGRNTVDDTTSWGVIVDRDGNLLAADRFTYRITATPKFISRGDYGDIALRLAASIGAPPLQIENLLIENSDRDYLILASHIEFEQGQQLLAERQQRMADRDFLLEHIHIAAHPRRFYPQGILASQVLGFLNAERVPVLGLERYYRNFLSSDGVGLPPGRQLPRSELDENVLRFLPSGNGKGLVLTIDRTIQHIIEEELRLGIGLYRAESGTVIVMDPKTGAILGMANWPTFDGNSFEGENPNTFTNVAISAQFEPGSVFKLITVAAALDVDAVDTSTVFVDSGAIAVEGHTVQNSDRKAVGELNVADAMAHSNNVITVQIAQEVGAEIFYDYVARFGFGADTHIDLSGEVAGQVRNTDAPNWGVSDLATNSFGQGIAVTPIQMICAVAAIANGGKLMRPYIVHSRVAGESVMVTQPTMVYQVIQPETALQMNDMMAHVVNTGNQMAQVAGYSVAGKSGTAEIATEEGYTQDETIASFIGYAPADDPQFVMLVKLDRPDPGISRWAAYTATPVFSRIAHRLFEHMNIPPDNVRLSDDSQSYSCSSAVDCQEISPAAASIPAAGPIAELSNR</sequence>
<keyword evidence="5" id="KW-0812">Transmembrane</keyword>
<evidence type="ECO:0000256" key="3">
    <source>
        <dbReference type="ARBA" id="ARBA00023136"/>
    </source>
</evidence>
<gene>
    <name evidence="8" type="ORF">F4Y42_15405</name>
</gene>
<dbReference type="InterPro" id="IPR036138">
    <property type="entry name" value="PBP_dimer_sf"/>
</dbReference>
<accession>A0A6B0YXC5</accession>
<proteinExistence type="inferred from homology"/>
<dbReference type="EMBL" id="VXRG01000128">
    <property type="protein sequence ID" value="MXY94825.1"/>
    <property type="molecule type" value="Genomic_DNA"/>
</dbReference>
<evidence type="ECO:0000256" key="2">
    <source>
        <dbReference type="ARBA" id="ARBA00007171"/>
    </source>
</evidence>
<evidence type="ECO:0000259" key="7">
    <source>
        <dbReference type="Pfam" id="PF03717"/>
    </source>
</evidence>
<keyword evidence="3 5" id="KW-0472">Membrane</keyword>
<comment type="caution">
    <text evidence="8">The sequence shown here is derived from an EMBL/GenBank/DDBJ whole genome shotgun (WGS) entry which is preliminary data.</text>
</comment>
<dbReference type="PANTHER" id="PTHR30627">
    <property type="entry name" value="PEPTIDOGLYCAN D,D-TRANSPEPTIDASE"/>
    <property type="match status" value="1"/>
</dbReference>
<dbReference type="Pfam" id="PF03717">
    <property type="entry name" value="PBP_dimer"/>
    <property type="match status" value="1"/>
</dbReference>
<protein>
    <submittedName>
        <fullName evidence="8">Penicillin-binding protein 2</fullName>
    </submittedName>
</protein>
<reference evidence="8" key="1">
    <citation type="submission" date="2019-09" db="EMBL/GenBank/DDBJ databases">
        <title>Characterisation of the sponge microbiome using genome-centric metagenomics.</title>
        <authorList>
            <person name="Engelberts J.P."/>
            <person name="Robbins S.J."/>
            <person name="De Goeij J.M."/>
            <person name="Aranda M."/>
            <person name="Bell S.C."/>
            <person name="Webster N.S."/>
        </authorList>
    </citation>
    <scope>NUCLEOTIDE SEQUENCE</scope>
    <source>
        <strain evidence="8">SB0664_bin_27</strain>
    </source>
</reference>
<evidence type="ECO:0000259" key="6">
    <source>
        <dbReference type="Pfam" id="PF00905"/>
    </source>
</evidence>
<dbReference type="SUPFAM" id="SSF56601">
    <property type="entry name" value="beta-lactamase/transpeptidase-like"/>
    <property type="match status" value="1"/>
</dbReference>